<reference evidence="3 4" key="1">
    <citation type="submission" date="2018-11" db="EMBL/GenBank/DDBJ databases">
        <title>Aureibaculum marinum gen. nov., sp. nov., a member of the family Flavobacteriaceae isolated from the Bohai Sea.</title>
        <authorList>
            <person name="Ji X."/>
        </authorList>
    </citation>
    <scope>NUCLEOTIDE SEQUENCE [LARGE SCALE GENOMIC DNA]</scope>
    <source>
        <strain evidence="3 4">BH-SD17</strain>
    </source>
</reference>
<sequence>MKIFNHIFLSLLVACTVELTAQQTPADAQSEPITIIGATAHIGNGEVIENSIITFENGKITTIEKANSNTPTGKIINAKGKHVYPGFIMPNSTLGLGEIDAVKASIDQSDIGGMIPHVRSLVAYNAESKVVETMRPNGVLIAQITPRGGRISGTSSIVQLDAWNWEDAALKVDDGIHLNWPSSFTNGRRRFGEAPGVNPNKNYSTQVANIKQFFIDAKTYNLGNKATQNLPFEATLGLFDGTKKLYIHADDAREITDAITLAKEMEVKDVVLIGGSQAYKTIDLLKKHNVPVLVQRTHKLPDNNDDDYDMPYKLPKLLTDAGILVGLENSGQMERMNSRNLPFYAGQVVGQGLNKEKALQLITSNTAKILGIDKNYGSLEVGKSATLIICDGDALDMRSNQLSHAFIDGRMISLETHQTKLWKRYSNKYGK</sequence>
<dbReference type="SUPFAM" id="SSF51556">
    <property type="entry name" value="Metallo-dependent hydrolases"/>
    <property type="match status" value="1"/>
</dbReference>
<feature type="signal peptide" evidence="1">
    <location>
        <begin position="1"/>
        <end position="21"/>
    </location>
</feature>
<keyword evidence="1" id="KW-0732">Signal</keyword>
<accession>A0A3N4NGY8</accession>
<feature type="chain" id="PRO_5018016838" evidence="1">
    <location>
        <begin position="22"/>
        <end position="431"/>
    </location>
</feature>
<evidence type="ECO:0000256" key="1">
    <source>
        <dbReference type="SAM" id="SignalP"/>
    </source>
</evidence>
<dbReference type="GO" id="GO:0016810">
    <property type="term" value="F:hydrolase activity, acting on carbon-nitrogen (but not peptide) bonds"/>
    <property type="evidence" value="ECO:0007669"/>
    <property type="project" value="InterPro"/>
</dbReference>
<protein>
    <submittedName>
        <fullName evidence="3">Amidohydrolase</fullName>
    </submittedName>
</protein>
<evidence type="ECO:0000313" key="4">
    <source>
        <dbReference type="Proteomes" id="UP000270856"/>
    </source>
</evidence>
<dbReference type="InterPro" id="IPR011059">
    <property type="entry name" value="Metal-dep_hydrolase_composite"/>
</dbReference>
<dbReference type="SUPFAM" id="SSF51338">
    <property type="entry name" value="Composite domain of metallo-dependent hydrolases"/>
    <property type="match status" value="1"/>
</dbReference>
<organism evidence="3 4">
    <name type="scientific">Aureibaculum marinum</name>
    <dbReference type="NCBI Taxonomy" id="2487930"/>
    <lineage>
        <taxon>Bacteria</taxon>
        <taxon>Pseudomonadati</taxon>
        <taxon>Bacteroidota</taxon>
        <taxon>Flavobacteriia</taxon>
        <taxon>Flavobacteriales</taxon>
        <taxon>Flavobacteriaceae</taxon>
        <taxon>Aureibaculum</taxon>
    </lineage>
</organism>
<dbReference type="RefSeq" id="WP_123899310.1">
    <property type="nucleotide sequence ID" value="NZ_RPFJ01000098.1"/>
</dbReference>
<dbReference type="EMBL" id="RPFJ01000098">
    <property type="protein sequence ID" value="RPD90759.1"/>
    <property type="molecule type" value="Genomic_DNA"/>
</dbReference>
<dbReference type="OrthoDB" id="783596at2"/>
<keyword evidence="4" id="KW-1185">Reference proteome</keyword>
<feature type="domain" description="Amidohydrolase-related" evidence="2">
    <location>
        <begin position="301"/>
        <end position="409"/>
    </location>
</feature>
<keyword evidence="3" id="KW-0378">Hydrolase</keyword>
<dbReference type="Pfam" id="PF01979">
    <property type="entry name" value="Amidohydro_1"/>
    <property type="match status" value="1"/>
</dbReference>
<comment type="caution">
    <text evidence="3">The sequence shown here is derived from an EMBL/GenBank/DDBJ whole genome shotgun (WGS) entry which is preliminary data.</text>
</comment>
<dbReference type="Gene3D" id="3.20.20.140">
    <property type="entry name" value="Metal-dependent hydrolases"/>
    <property type="match status" value="1"/>
</dbReference>
<proteinExistence type="predicted"/>
<evidence type="ECO:0000313" key="3">
    <source>
        <dbReference type="EMBL" id="RPD90759.1"/>
    </source>
</evidence>
<dbReference type="InterPro" id="IPR051781">
    <property type="entry name" value="Metallo-dep_Hydrolase"/>
</dbReference>
<dbReference type="PROSITE" id="PS51257">
    <property type="entry name" value="PROKAR_LIPOPROTEIN"/>
    <property type="match status" value="1"/>
</dbReference>
<dbReference type="AlphaFoldDB" id="A0A3N4NGY8"/>
<evidence type="ECO:0000259" key="2">
    <source>
        <dbReference type="Pfam" id="PF01979"/>
    </source>
</evidence>
<dbReference type="PANTHER" id="PTHR43135">
    <property type="entry name" value="ALPHA-D-RIBOSE 1-METHYLPHOSPHONATE 5-TRIPHOSPHATE DIPHOSPHATASE"/>
    <property type="match status" value="1"/>
</dbReference>
<dbReference type="Proteomes" id="UP000270856">
    <property type="component" value="Unassembled WGS sequence"/>
</dbReference>
<dbReference type="InterPro" id="IPR032466">
    <property type="entry name" value="Metal_Hydrolase"/>
</dbReference>
<dbReference type="InterPro" id="IPR006680">
    <property type="entry name" value="Amidohydro-rel"/>
</dbReference>
<dbReference type="PANTHER" id="PTHR43135:SF3">
    <property type="entry name" value="ALPHA-D-RIBOSE 1-METHYLPHOSPHONATE 5-TRIPHOSPHATE DIPHOSPHATASE"/>
    <property type="match status" value="1"/>
</dbReference>
<gene>
    <name evidence="3" type="ORF">EGM88_15525</name>
</gene>
<name>A0A3N4NGY8_9FLAO</name>